<name>A0AAV6TLK4_9ARAC</name>
<keyword evidence="2" id="KW-1185">Reference proteome</keyword>
<feature type="non-terminal residue" evidence="1">
    <location>
        <position position="1"/>
    </location>
</feature>
<protein>
    <submittedName>
        <fullName evidence="1">Uncharacterized protein</fullName>
    </submittedName>
</protein>
<organism evidence="1 2">
    <name type="scientific">Oedothorax gibbosus</name>
    <dbReference type="NCBI Taxonomy" id="931172"/>
    <lineage>
        <taxon>Eukaryota</taxon>
        <taxon>Metazoa</taxon>
        <taxon>Ecdysozoa</taxon>
        <taxon>Arthropoda</taxon>
        <taxon>Chelicerata</taxon>
        <taxon>Arachnida</taxon>
        <taxon>Araneae</taxon>
        <taxon>Araneomorphae</taxon>
        <taxon>Entelegynae</taxon>
        <taxon>Araneoidea</taxon>
        <taxon>Linyphiidae</taxon>
        <taxon>Erigoninae</taxon>
        <taxon>Oedothorax</taxon>
    </lineage>
</organism>
<dbReference type="EMBL" id="JAFNEN010002805">
    <property type="protein sequence ID" value="KAG8172351.1"/>
    <property type="molecule type" value="Genomic_DNA"/>
</dbReference>
<proteinExistence type="predicted"/>
<accession>A0AAV6TLK4</accession>
<dbReference type="Proteomes" id="UP000827092">
    <property type="component" value="Unassembled WGS sequence"/>
</dbReference>
<comment type="caution">
    <text evidence="1">The sequence shown here is derived from an EMBL/GenBank/DDBJ whole genome shotgun (WGS) entry which is preliminary data.</text>
</comment>
<reference evidence="1 2" key="1">
    <citation type="journal article" date="2022" name="Nat. Ecol. Evol.">
        <title>A masculinizing supergene underlies an exaggerated male reproductive morph in a spider.</title>
        <authorList>
            <person name="Hendrickx F."/>
            <person name="De Corte Z."/>
            <person name="Sonet G."/>
            <person name="Van Belleghem S.M."/>
            <person name="Kostlbacher S."/>
            <person name="Vangestel C."/>
        </authorList>
    </citation>
    <scope>NUCLEOTIDE SEQUENCE [LARGE SCALE GENOMIC DNA]</scope>
    <source>
        <strain evidence="1">W744_W776</strain>
    </source>
</reference>
<dbReference type="AlphaFoldDB" id="A0AAV6TLK4"/>
<evidence type="ECO:0000313" key="2">
    <source>
        <dbReference type="Proteomes" id="UP000827092"/>
    </source>
</evidence>
<sequence length="39" mass="4677">LQKIRYPIPKFLPGYLEFRQKNKEGYLAAPSWLTTVFVY</sequence>
<evidence type="ECO:0000313" key="1">
    <source>
        <dbReference type="EMBL" id="KAG8172351.1"/>
    </source>
</evidence>
<gene>
    <name evidence="1" type="ORF">JTE90_000019</name>
</gene>